<evidence type="ECO:0000313" key="2">
    <source>
        <dbReference type="Proteomes" id="UP000000763"/>
    </source>
</evidence>
<dbReference type="Proteomes" id="UP000000763">
    <property type="component" value="Chromosome 8"/>
</dbReference>
<dbReference type="AlphaFoldDB" id="Q6Z0B9"/>
<organism evidence="1 2">
    <name type="scientific">Oryza sativa subsp. japonica</name>
    <name type="common">Rice</name>
    <dbReference type="NCBI Taxonomy" id="39947"/>
    <lineage>
        <taxon>Eukaryota</taxon>
        <taxon>Viridiplantae</taxon>
        <taxon>Streptophyta</taxon>
        <taxon>Embryophyta</taxon>
        <taxon>Tracheophyta</taxon>
        <taxon>Spermatophyta</taxon>
        <taxon>Magnoliopsida</taxon>
        <taxon>Liliopsida</taxon>
        <taxon>Poales</taxon>
        <taxon>Poaceae</taxon>
        <taxon>BOP clade</taxon>
        <taxon>Oryzoideae</taxon>
        <taxon>Oryzeae</taxon>
        <taxon>Oryzinae</taxon>
        <taxon>Oryza</taxon>
        <taxon>Oryza sativa</taxon>
    </lineage>
</organism>
<protein>
    <submittedName>
        <fullName evidence="1">Uncharacterized protein</fullName>
    </submittedName>
</protein>
<accession>Q6Z0B9</accession>
<sequence length="72" mass="7961">MPLGELRRLPFRLLRSFLPLPGRPLARRADAAITVVVVVLPASSFSSFCVPACSFRRFGSPRSQGKEFGRSK</sequence>
<proteinExistence type="predicted"/>
<name>Q6Z0B9_ORYSJ</name>
<dbReference type="EMBL" id="AP005494">
    <property type="protein sequence ID" value="BAD11636.1"/>
    <property type="molecule type" value="Genomic_DNA"/>
</dbReference>
<gene>
    <name evidence="1" type="primary">OSJNBa0086M15.28</name>
</gene>
<reference evidence="2" key="2">
    <citation type="journal article" date="2008" name="Nucleic Acids Res.">
        <title>The rice annotation project database (RAP-DB): 2008 update.</title>
        <authorList>
            <consortium name="The rice annotation project (RAP)"/>
        </authorList>
    </citation>
    <scope>GENOME REANNOTATION</scope>
    <source>
        <strain evidence="2">cv. Nipponbare</strain>
    </source>
</reference>
<reference evidence="2" key="1">
    <citation type="journal article" date="2005" name="Nature">
        <title>The map-based sequence of the rice genome.</title>
        <authorList>
            <consortium name="International rice genome sequencing project (IRGSP)"/>
            <person name="Matsumoto T."/>
            <person name="Wu J."/>
            <person name="Kanamori H."/>
            <person name="Katayose Y."/>
            <person name="Fujisawa M."/>
            <person name="Namiki N."/>
            <person name="Mizuno H."/>
            <person name="Yamamoto K."/>
            <person name="Antonio B.A."/>
            <person name="Baba T."/>
            <person name="Sakata K."/>
            <person name="Nagamura Y."/>
            <person name="Aoki H."/>
            <person name="Arikawa K."/>
            <person name="Arita K."/>
            <person name="Bito T."/>
            <person name="Chiden Y."/>
            <person name="Fujitsuka N."/>
            <person name="Fukunaka R."/>
            <person name="Hamada M."/>
            <person name="Harada C."/>
            <person name="Hayashi A."/>
            <person name="Hijishita S."/>
            <person name="Honda M."/>
            <person name="Hosokawa S."/>
            <person name="Ichikawa Y."/>
            <person name="Idonuma A."/>
            <person name="Iijima M."/>
            <person name="Ikeda M."/>
            <person name="Ikeno M."/>
            <person name="Ito K."/>
            <person name="Ito S."/>
            <person name="Ito T."/>
            <person name="Ito Y."/>
            <person name="Ito Y."/>
            <person name="Iwabuchi A."/>
            <person name="Kamiya K."/>
            <person name="Karasawa W."/>
            <person name="Kurita K."/>
            <person name="Katagiri S."/>
            <person name="Kikuta A."/>
            <person name="Kobayashi H."/>
            <person name="Kobayashi N."/>
            <person name="Machita K."/>
            <person name="Maehara T."/>
            <person name="Masukawa M."/>
            <person name="Mizubayashi T."/>
            <person name="Mukai Y."/>
            <person name="Nagasaki H."/>
            <person name="Nagata Y."/>
            <person name="Naito S."/>
            <person name="Nakashima M."/>
            <person name="Nakama Y."/>
            <person name="Nakamichi Y."/>
            <person name="Nakamura M."/>
            <person name="Meguro A."/>
            <person name="Negishi M."/>
            <person name="Ohta I."/>
            <person name="Ohta T."/>
            <person name="Okamoto M."/>
            <person name="Ono N."/>
            <person name="Saji S."/>
            <person name="Sakaguchi M."/>
            <person name="Sakai K."/>
            <person name="Shibata M."/>
            <person name="Shimokawa T."/>
            <person name="Song J."/>
            <person name="Takazaki Y."/>
            <person name="Terasawa K."/>
            <person name="Tsugane M."/>
            <person name="Tsuji K."/>
            <person name="Ueda S."/>
            <person name="Waki K."/>
            <person name="Yamagata H."/>
            <person name="Yamamoto M."/>
            <person name="Yamamoto S."/>
            <person name="Yamane H."/>
            <person name="Yoshiki S."/>
            <person name="Yoshihara R."/>
            <person name="Yukawa K."/>
            <person name="Zhong H."/>
            <person name="Yano M."/>
            <person name="Yuan Q."/>
            <person name="Ouyang S."/>
            <person name="Liu J."/>
            <person name="Jones K.M."/>
            <person name="Gansberger K."/>
            <person name="Moffat K."/>
            <person name="Hill J."/>
            <person name="Bera J."/>
            <person name="Fadrosh D."/>
            <person name="Jin S."/>
            <person name="Johri S."/>
            <person name="Kim M."/>
            <person name="Overton L."/>
            <person name="Reardon M."/>
            <person name="Tsitrin T."/>
            <person name="Vuong H."/>
            <person name="Weaver B."/>
            <person name="Ciecko A."/>
            <person name="Tallon L."/>
            <person name="Jackson J."/>
            <person name="Pai G."/>
            <person name="Aken S.V."/>
            <person name="Utterback T."/>
            <person name="Reidmuller S."/>
            <person name="Feldblyum T."/>
            <person name="Hsiao J."/>
            <person name="Zismann V."/>
            <person name="Iobst S."/>
            <person name="de Vazeille A.R."/>
            <person name="Buell C.R."/>
            <person name="Ying K."/>
            <person name="Li Y."/>
            <person name="Lu T."/>
            <person name="Huang Y."/>
            <person name="Zhao Q."/>
            <person name="Feng Q."/>
            <person name="Zhang L."/>
            <person name="Zhu J."/>
            <person name="Weng Q."/>
            <person name="Mu J."/>
            <person name="Lu Y."/>
            <person name="Fan D."/>
            <person name="Liu Y."/>
            <person name="Guan J."/>
            <person name="Zhang Y."/>
            <person name="Yu S."/>
            <person name="Liu X."/>
            <person name="Zhang Y."/>
            <person name="Hong G."/>
            <person name="Han B."/>
            <person name="Choisne N."/>
            <person name="Demange N."/>
            <person name="Orjeda G."/>
            <person name="Samain S."/>
            <person name="Cattolico L."/>
            <person name="Pelletier E."/>
            <person name="Couloux A."/>
            <person name="Segurens B."/>
            <person name="Wincker P."/>
            <person name="D'Hont A."/>
            <person name="Scarpelli C."/>
            <person name="Weissenbach J."/>
            <person name="Salanoubat M."/>
            <person name="Quetier F."/>
            <person name="Yu Y."/>
            <person name="Kim H.R."/>
            <person name="Rambo T."/>
            <person name="Currie J."/>
            <person name="Collura K."/>
            <person name="Luo M."/>
            <person name="Yang T."/>
            <person name="Ammiraju J.S.S."/>
            <person name="Engler F."/>
            <person name="Soderlund C."/>
            <person name="Wing R.A."/>
            <person name="Palmer L.E."/>
            <person name="de la Bastide M."/>
            <person name="Spiegel L."/>
            <person name="Nascimento L."/>
            <person name="Zutavern T."/>
            <person name="O'Shaughnessy A."/>
            <person name="Dike S."/>
            <person name="Dedhia N."/>
            <person name="Preston R."/>
            <person name="Balija V."/>
            <person name="McCombie W.R."/>
            <person name="Chow T."/>
            <person name="Chen H."/>
            <person name="Chung M."/>
            <person name="Chen C."/>
            <person name="Shaw J."/>
            <person name="Wu H."/>
            <person name="Hsiao K."/>
            <person name="Chao Y."/>
            <person name="Chu M."/>
            <person name="Cheng C."/>
            <person name="Hour A."/>
            <person name="Lee P."/>
            <person name="Lin S."/>
            <person name="Lin Y."/>
            <person name="Liou J."/>
            <person name="Liu S."/>
            <person name="Hsing Y."/>
            <person name="Raghuvanshi S."/>
            <person name="Mohanty A."/>
            <person name="Bharti A.K."/>
            <person name="Gaur A."/>
            <person name="Gupta V."/>
            <person name="Kumar D."/>
            <person name="Ravi V."/>
            <person name="Vij S."/>
            <person name="Kapur A."/>
            <person name="Khurana P."/>
            <person name="Khurana P."/>
            <person name="Khurana J.P."/>
            <person name="Tyagi A.K."/>
            <person name="Gaikwad K."/>
            <person name="Singh A."/>
            <person name="Dalal V."/>
            <person name="Srivastava S."/>
            <person name="Dixit A."/>
            <person name="Pal A.K."/>
            <person name="Ghazi I.A."/>
            <person name="Yadav M."/>
            <person name="Pandit A."/>
            <person name="Bhargava A."/>
            <person name="Sureshbabu K."/>
            <person name="Batra K."/>
            <person name="Sharma T.R."/>
            <person name="Mohapatra T."/>
            <person name="Singh N.K."/>
            <person name="Messing J."/>
            <person name="Nelson A.B."/>
            <person name="Fuks G."/>
            <person name="Kavchok S."/>
            <person name="Keizer G."/>
            <person name="Linton E."/>
            <person name="Llaca V."/>
            <person name="Song R."/>
            <person name="Tanyolac B."/>
            <person name="Young S."/>
            <person name="Ho-Il K."/>
            <person name="Hahn J.H."/>
            <person name="Sangsakoo G."/>
            <person name="Vanavichit A."/>
            <person name="de Mattos Luiz.A.T."/>
            <person name="Zimmer P.D."/>
            <person name="Malone G."/>
            <person name="Dellagostin O."/>
            <person name="de Oliveira A.C."/>
            <person name="Bevan M."/>
            <person name="Bancroft I."/>
            <person name="Minx P."/>
            <person name="Cordum H."/>
            <person name="Wilson R."/>
            <person name="Cheng Z."/>
            <person name="Jin W."/>
            <person name="Jiang J."/>
            <person name="Leong S.A."/>
            <person name="Iwama H."/>
            <person name="Gojobori T."/>
            <person name="Itoh T."/>
            <person name="Niimura Y."/>
            <person name="Fujii Y."/>
            <person name="Habara T."/>
            <person name="Sakai H."/>
            <person name="Sato Y."/>
            <person name="Wilson G."/>
            <person name="Kumar K."/>
            <person name="McCouch S."/>
            <person name="Juretic N."/>
            <person name="Hoen D."/>
            <person name="Wright S."/>
            <person name="Bruskiewich R."/>
            <person name="Bureau T."/>
            <person name="Miyao A."/>
            <person name="Hirochika H."/>
            <person name="Nishikawa T."/>
            <person name="Kadowaki K."/>
            <person name="Sugiura M."/>
            <person name="Burr B."/>
            <person name="Sasaki T."/>
        </authorList>
    </citation>
    <scope>NUCLEOTIDE SEQUENCE [LARGE SCALE GENOMIC DNA]</scope>
    <source>
        <strain evidence="2">cv. Nipponbare</strain>
    </source>
</reference>
<evidence type="ECO:0000313" key="1">
    <source>
        <dbReference type="EMBL" id="BAD11636.1"/>
    </source>
</evidence>